<proteinExistence type="evidence at transcript level"/>
<reference evidence="6" key="1">
    <citation type="submission" date="2012-07" db="EMBL/GenBank/DDBJ databases">
        <title>Genomic structure, molecular evolution, and diversity of the conotoxins.</title>
        <authorList>
            <person name="Wu Y."/>
            <person name="Wang L."/>
            <person name="Zhou M."/>
            <person name="Ren Z."/>
            <person name="Zhu X."/>
            <person name="You Y."/>
            <person name="Qiang Y."/>
            <person name="Qin M."/>
            <person name="Luo S."/>
            <person name="Xu A."/>
        </authorList>
    </citation>
    <scope>NUCLEOTIDE SEQUENCE</scope>
</reference>
<evidence type="ECO:0000256" key="5">
    <source>
        <dbReference type="SAM" id="SignalP"/>
    </source>
</evidence>
<protein>
    <submittedName>
        <fullName evidence="6">A superfamily conotoxin Eb1.8</fullName>
    </submittedName>
</protein>
<dbReference type="Pfam" id="PF07365">
    <property type="entry name" value="Toxin_8"/>
    <property type="match status" value="1"/>
</dbReference>
<comment type="subcellular location">
    <subcellularLocation>
        <location evidence="1">Secreted</location>
    </subcellularLocation>
</comment>
<organism evidence="6">
    <name type="scientific">Conus ebraeus</name>
    <name type="common">Hebrew cone</name>
    <dbReference type="NCBI Taxonomy" id="89425"/>
    <lineage>
        <taxon>Eukaryota</taxon>
        <taxon>Metazoa</taxon>
        <taxon>Spiralia</taxon>
        <taxon>Lophotrochozoa</taxon>
        <taxon>Mollusca</taxon>
        <taxon>Gastropoda</taxon>
        <taxon>Caenogastropoda</taxon>
        <taxon>Neogastropoda</taxon>
        <taxon>Conoidea</taxon>
        <taxon>Conidae</taxon>
        <taxon>Conus</taxon>
        <taxon>Virroconus</taxon>
    </lineage>
</organism>
<dbReference type="GO" id="GO:0005576">
    <property type="term" value="C:extracellular region"/>
    <property type="evidence" value="ECO:0007669"/>
    <property type="project" value="UniProtKB-SubCell"/>
</dbReference>
<evidence type="ECO:0000256" key="4">
    <source>
        <dbReference type="ARBA" id="ARBA00022656"/>
    </source>
</evidence>
<dbReference type="GO" id="GO:0030550">
    <property type="term" value="F:acetylcholine receptor inhibitor activity"/>
    <property type="evidence" value="ECO:0007669"/>
    <property type="project" value="InterPro"/>
</dbReference>
<keyword evidence="5" id="KW-0732">Signal</keyword>
<feature type="signal peptide" evidence="5">
    <location>
        <begin position="1"/>
        <end position="21"/>
    </location>
</feature>
<dbReference type="EMBL" id="JX293435">
    <property type="protein sequence ID" value="AGK23175.1"/>
    <property type="molecule type" value="mRNA"/>
</dbReference>
<evidence type="ECO:0000313" key="6">
    <source>
        <dbReference type="EMBL" id="AGK23175.1"/>
    </source>
</evidence>
<dbReference type="InterPro" id="IPR009958">
    <property type="entry name" value="Conotoxin_a-typ"/>
</dbReference>
<dbReference type="AlphaFoldDB" id="S4UJD7"/>
<feature type="chain" id="PRO_5004533425" evidence="5">
    <location>
        <begin position="22"/>
        <end position="70"/>
    </location>
</feature>
<evidence type="ECO:0000256" key="2">
    <source>
        <dbReference type="ARBA" id="ARBA00006077"/>
    </source>
</evidence>
<evidence type="ECO:0000256" key="1">
    <source>
        <dbReference type="ARBA" id="ARBA00004613"/>
    </source>
</evidence>
<keyword evidence="3" id="KW-0964">Secreted</keyword>
<comment type="similarity">
    <text evidence="2">Belongs to the conotoxin A superfamily.</text>
</comment>
<evidence type="ECO:0000256" key="3">
    <source>
        <dbReference type="ARBA" id="ARBA00022525"/>
    </source>
</evidence>
<keyword evidence="4" id="KW-0800">Toxin</keyword>
<sequence>MGMRMMFTVFLLVVLATAVVSFTSDRASRGRNAAAKVFDRIALIATRECCANPQCWAKNCRGRRCYSRTL</sequence>
<dbReference type="GO" id="GO:0090729">
    <property type="term" value="F:toxin activity"/>
    <property type="evidence" value="ECO:0007669"/>
    <property type="project" value="UniProtKB-KW"/>
</dbReference>
<accession>S4UJD7</accession>
<name>S4UJD7_CONEA</name>